<organism evidence="11 12">
    <name type="scientific">Dillenia turbinata</name>
    <dbReference type="NCBI Taxonomy" id="194707"/>
    <lineage>
        <taxon>Eukaryota</taxon>
        <taxon>Viridiplantae</taxon>
        <taxon>Streptophyta</taxon>
        <taxon>Embryophyta</taxon>
        <taxon>Tracheophyta</taxon>
        <taxon>Spermatophyta</taxon>
        <taxon>Magnoliopsida</taxon>
        <taxon>eudicotyledons</taxon>
        <taxon>Gunneridae</taxon>
        <taxon>Pentapetalae</taxon>
        <taxon>Dilleniales</taxon>
        <taxon>Dilleniaceae</taxon>
        <taxon>Dillenia</taxon>
    </lineage>
</organism>
<comment type="subunit">
    <text evidence="8">Homodimers and heterodimers.</text>
</comment>
<dbReference type="Pfam" id="PF02362">
    <property type="entry name" value="B3"/>
    <property type="match status" value="1"/>
</dbReference>
<dbReference type="AlphaFoldDB" id="A0AAN8ZKG8"/>
<keyword evidence="3 8" id="KW-0805">Transcription regulation</keyword>
<keyword evidence="4 8" id="KW-0238">DNA-binding</keyword>
<dbReference type="FunFam" id="2.40.330.10:FF:000001">
    <property type="entry name" value="Auxin response factor"/>
    <property type="match status" value="1"/>
</dbReference>
<dbReference type="InterPro" id="IPR003340">
    <property type="entry name" value="B3_DNA-bd"/>
</dbReference>
<keyword evidence="12" id="KW-1185">Reference proteome</keyword>
<evidence type="ECO:0000256" key="5">
    <source>
        <dbReference type="ARBA" id="ARBA00023163"/>
    </source>
</evidence>
<protein>
    <recommendedName>
        <fullName evidence="8">Auxin response factor</fullName>
    </recommendedName>
</protein>
<accession>A0AAN8ZKG8</accession>
<evidence type="ECO:0000313" key="12">
    <source>
        <dbReference type="Proteomes" id="UP001370490"/>
    </source>
</evidence>
<proteinExistence type="inferred from homology"/>
<feature type="region of interest" description="Disordered" evidence="9">
    <location>
        <begin position="492"/>
        <end position="513"/>
    </location>
</feature>
<feature type="non-terminal residue" evidence="11">
    <location>
        <position position="596"/>
    </location>
</feature>
<dbReference type="GO" id="GO:0003677">
    <property type="term" value="F:DNA binding"/>
    <property type="evidence" value="ECO:0007669"/>
    <property type="project" value="UniProtKB-KW"/>
</dbReference>
<sequence>DIDNVYYELWHACAGPLIKVPQVGDTVFYFPQGHMEQVEAYTCQDGKTEMPIYNLPYKILCKVVYVQLKAESSTDEVFAQVTLLPEVKQDGPNPEEKVSPILPQKSRACYHSKKLTPSDTSTHGGFSVPKRLADDCFPPLDMLVEIPQQELVARDLHGSRWSFKHIYRGNPKRHLITSGWSQFLNAKKLATGDACIFMRGEDGGLHVGIRRLTKQKHTASASVISGSSMQHGILASAFHAVSTGTMFTVYYRPWTSPSAFIVPYDQYLKSTAFSYSVGMRFKMTFEGDECQEQRFAGTVVGIEDVDPIRWPGSQWRRLEVQWDAPSETCVFPDRVSPWNIEPTEASRKKNLPTNNLQKWGPPIDLSSSRYSTVVRDDLLQCPGESTAQRHGVLKGQEERILGVHEPGLLRPPMFLYPSPHLYWGRTKARLEKPMHFPIPDSLNRSPGSILAFSDGKRVGSGMSKICSPAFTSSEFHSGGVSRNLAAPNVNSNNARAQERTVPNARDETEAPLAQQESRKLTIFGVEVDVCKNPSELPSQQVSTFGELQKSCAALPTASQSSTSIPVQVSETSKSASGSFSENQCKNCCTSANRSCT</sequence>
<dbReference type="Gene3D" id="2.40.330.10">
    <property type="entry name" value="DNA-binding pseudobarrel domain"/>
    <property type="match status" value="1"/>
</dbReference>
<dbReference type="GO" id="GO:0009734">
    <property type="term" value="P:auxin-activated signaling pathway"/>
    <property type="evidence" value="ECO:0007669"/>
    <property type="project" value="UniProtKB-KW"/>
</dbReference>
<evidence type="ECO:0000256" key="7">
    <source>
        <dbReference type="ARBA" id="ARBA00023294"/>
    </source>
</evidence>
<comment type="function">
    <text evidence="8">Auxin response factors (ARFs) are transcriptional factors that bind specifically to the DNA sequence 5'-TGTCTC-3' found in the auxin-responsive promoter elements (AuxREs).</text>
</comment>
<dbReference type="PANTHER" id="PTHR31384">
    <property type="entry name" value="AUXIN RESPONSE FACTOR 4-RELATED"/>
    <property type="match status" value="1"/>
</dbReference>
<dbReference type="InterPro" id="IPR044835">
    <property type="entry name" value="ARF_plant"/>
</dbReference>
<dbReference type="Gene3D" id="2.30.30.1040">
    <property type="match status" value="1"/>
</dbReference>
<dbReference type="FunFam" id="2.30.30.1040:FF:000001">
    <property type="entry name" value="Auxin response factor"/>
    <property type="match status" value="1"/>
</dbReference>
<dbReference type="PANTHER" id="PTHR31384:SF25">
    <property type="entry name" value="AUXIN RESPONSE FACTOR"/>
    <property type="match status" value="1"/>
</dbReference>
<evidence type="ECO:0000313" key="11">
    <source>
        <dbReference type="EMBL" id="KAK6940907.1"/>
    </source>
</evidence>
<gene>
    <name evidence="11" type="ORF">RJ641_030438</name>
</gene>
<evidence type="ECO:0000256" key="2">
    <source>
        <dbReference type="ARBA" id="ARBA00007853"/>
    </source>
</evidence>
<reference evidence="11 12" key="1">
    <citation type="submission" date="2023-12" db="EMBL/GenBank/DDBJ databases">
        <title>A high-quality genome assembly for Dillenia turbinata (Dilleniales).</title>
        <authorList>
            <person name="Chanderbali A."/>
        </authorList>
    </citation>
    <scope>NUCLEOTIDE SEQUENCE [LARGE SCALE GENOMIC DNA]</scope>
    <source>
        <strain evidence="11">LSX21</strain>
        <tissue evidence="11">Leaf</tissue>
    </source>
</reference>
<evidence type="ECO:0000256" key="3">
    <source>
        <dbReference type="ARBA" id="ARBA00023015"/>
    </source>
</evidence>
<evidence type="ECO:0000256" key="4">
    <source>
        <dbReference type="ARBA" id="ARBA00023125"/>
    </source>
</evidence>
<dbReference type="Pfam" id="PF06507">
    <property type="entry name" value="ARF_AD"/>
    <property type="match status" value="1"/>
</dbReference>
<evidence type="ECO:0000256" key="9">
    <source>
        <dbReference type="SAM" id="MobiDB-lite"/>
    </source>
</evidence>
<feature type="non-terminal residue" evidence="11">
    <location>
        <position position="1"/>
    </location>
</feature>
<feature type="domain" description="TF-B3" evidence="10">
    <location>
        <begin position="111"/>
        <end position="213"/>
    </location>
</feature>
<dbReference type="InterPro" id="IPR010525">
    <property type="entry name" value="ARF_dom"/>
</dbReference>
<evidence type="ECO:0000259" key="10">
    <source>
        <dbReference type="PROSITE" id="PS50863"/>
    </source>
</evidence>
<dbReference type="CDD" id="cd10017">
    <property type="entry name" value="B3_DNA"/>
    <property type="match status" value="1"/>
</dbReference>
<dbReference type="PROSITE" id="PS50863">
    <property type="entry name" value="B3"/>
    <property type="match status" value="1"/>
</dbReference>
<evidence type="ECO:0000256" key="6">
    <source>
        <dbReference type="ARBA" id="ARBA00023242"/>
    </source>
</evidence>
<dbReference type="EMBL" id="JBAMMX010000005">
    <property type="protein sequence ID" value="KAK6940907.1"/>
    <property type="molecule type" value="Genomic_DNA"/>
</dbReference>
<comment type="similarity">
    <text evidence="2 8">Belongs to the ARF family.</text>
</comment>
<comment type="subcellular location">
    <subcellularLocation>
        <location evidence="1 8">Nucleus</location>
    </subcellularLocation>
</comment>
<name>A0AAN8ZKG8_9MAGN</name>
<comment type="caution">
    <text evidence="11">The sequence shown here is derived from an EMBL/GenBank/DDBJ whole genome shotgun (WGS) entry which is preliminary data.</text>
</comment>
<evidence type="ECO:0000256" key="8">
    <source>
        <dbReference type="RuleBase" id="RU004561"/>
    </source>
</evidence>
<keyword evidence="6 8" id="KW-0539">Nucleus</keyword>
<dbReference type="InterPro" id="IPR015300">
    <property type="entry name" value="DNA-bd_pseudobarrel_sf"/>
</dbReference>
<dbReference type="GO" id="GO:0005634">
    <property type="term" value="C:nucleus"/>
    <property type="evidence" value="ECO:0007669"/>
    <property type="project" value="UniProtKB-SubCell"/>
</dbReference>
<keyword evidence="5 8" id="KW-0804">Transcription</keyword>
<evidence type="ECO:0000256" key="1">
    <source>
        <dbReference type="ARBA" id="ARBA00004123"/>
    </source>
</evidence>
<dbReference type="GO" id="GO:0006355">
    <property type="term" value="P:regulation of DNA-templated transcription"/>
    <property type="evidence" value="ECO:0007669"/>
    <property type="project" value="InterPro"/>
</dbReference>
<dbReference type="Proteomes" id="UP001370490">
    <property type="component" value="Unassembled WGS sequence"/>
</dbReference>
<keyword evidence="7 8" id="KW-0927">Auxin signaling pathway</keyword>
<dbReference type="SUPFAM" id="SSF101936">
    <property type="entry name" value="DNA-binding pseudobarrel domain"/>
    <property type="match status" value="1"/>
</dbReference>
<dbReference type="SMART" id="SM01019">
    <property type="entry name" value="B3"/>
    <property type="match status" value="1"/>
</dbReference>